<keyword evidence="7" id="KW-0406">Ion transport</keyword>
<evidence type="ECO:0000256" key="6">
    <source>
        <dbReference type="ARBA" id="ARBA00022989"/>
    </source>
</evidence>
<dbReference type="GO" id="GO:0015297">
    <property type="term" value="F:antiporter activity"/>
    <property type="evidence" value="ECO:0007669"/>
    <property type="project" value="UniProtKB-KW"/>
</dbReference>
<feature type="transmembrane region" description="Helical" evidence="10">
    <location>
        <begin position="162"/>
        <end position="180"/>
    </location>
</feature>
<keyword evidence="6 10" id="KW-1133">Transmembrane helix</keyword>
<name>A0A2H9T793_9ZZZZ</name>
<feature type="transmembrane region" description="Helical" evidence="10">
    <location>
        <begin position="320"/>
        <end position="348"/>
    </location>
</feature>
<keyword evidence="3" id="KW-0050">Antiport</keyword>
<feature type="transmembrane region" description="Helical" evidence="10">
    <location>
        <begin position="192"/>
        <end position="215"/>
    </location>
</feature>
<dbReference type="InterPro" id="IPR050222">
    <property type="entry name" value="MATE_MdtK"/>
</dbReference>
<feature type="transmembrane region" description="Helical" evidence="10">
    <location>
        <begin position="132"/>
        <end position="150"/>
    </location>
</feature>
<dbReference type="InterPro" id="IPR048279">
    <property type="entry name" value="MdtK-like"/>
</dbReference>
<feature type="transmembrane region" description="Helical" evidence="10">
    <location>
        <begin position="279"/>
        <end position="300"/>
    </location>
</feature>
<feature type="transmembrane region" description="Helical" evidence="10">
    <location>
        <begin position="389"/>
        <end position="407"/>
    </location>
</feature>
<evidence type="ECO:0000256" key="3">
    <source>
        <dbReference type="ARBA" id="ARBA00022449"/>
    </source>
</evidence>
<dbReference type="GO" id="GO:0042910">
    <property type="term" value="F:xenobiotic transmembrane transporter activity"/>
    <property type="evidence" value="ECO:0007669"/>
    <property type="project" value="InterPro"/>
</dbReference>
<dbReference type="AlphaFoldDB" id="A0A2H9T793"/>
<evidence type="ECO:0000256" key="10">
    <source>
        <dbReference type="SAM" id="Phobius"/>
    </source>
</evidence>
<protein>
    <recommendedName>
        <fullName evidence="9">Multidrug-efflux transporter</fullName>
    </recommendedName>
</protein>
<evidence type="ECO:0000256" key="7">
    <source>
        <dbReference type="ARBA" id="ARBA00023065"/>
    </source>
</evidence>
<keyword evidence="5 10" id="KW-0812">Transmembrane</keyword>
<sequence>MSSQKYHFIKEVRALLALAIPLAGAQLVMCLAGFVDTLMASHYSTTDLAAVAIGYTTWIPINVFLIGLLIAKTAFVAQLVGAGQYRNIPALVHQGFRLALAAGCIGLILLYLSPCLLGYTGLNQQAQHIATGYLHAVAWGMPGVALNQVLRSYMEGQGRTRSVMIIQVLSLGLNIPFNYAMIYGKWGFPEMGGVGCGYATALIMWLAPIFMTIYIKCNHSLKQTTPLKKLTPIDFPHIRELVRVGLPVGCTLSLQFLVFTLITLLVTPLGEKVVGANQIAFNFSTLPFVIPSAIGGALTIQVGKAIGAGNRHHARIRGHIGMITGSGIALICALAIWSFSYFIVTLYTNDPIIIEQANNLMLFVAFYHILSSLQQITASSLRGYKDTRAVMFITVFSLWGIALPLGYCLARTNWLTSAMGISGFWLAIVLAFFIAVLLTQLRFYRISH</sequence>
<dbReference type="PANTHER" id="PTHR43298:SF2">
    <property type="entry name" value="FMN_FAD EXPORTER YEEO-RELATED"/>
    <property type="match status" value="1"/>
</dbReference>
<feature type="transmembrane region" description="Helical" evidence="10">
    <location>
        <begin position="55"/>
        <end position="77"/>
    </location>
</feature>
<evidence type="ECO:0000256" key="1">
    <source>
        <dbReference type="ARBA" id="ARBA00004651"/>
    </source>
</evidence>
<dbReference type="GO" id="GO:0005886">
    <property type="term" value="C:plasma membrane"/>
    <property type="evidence" value="ECO:0007669"/>
    <property type="project" value="UniProtKB-SubCell"/>
</dbReference>
<dbReference type="CDD" id="cd13131">
    <property type="entry name" value="MATE_NorM_like"/>
    <property type="match status" value="1"/>
</dbReference>
<keyword evidence="4" id="KW-1003">Cell membrane</keyword>
<evidence type="ECO:0000313" key="11">
    <source>
        <dbReference type="EMBL" id="PJE79058.1"/>
    </source>
</evidence>
<accession>A0A2H9T793</accession>
<evidence type="ECO:0000256" key="4">
    <source>
        <dbReference type="ARBA" id="ARBA00022475"/>
    </source>
</evidence>
<feature type="transmembrane region" description="Helical" evidence="10">
    <location>
        <begin position="12"/>
        <end position="35"/>
    </location>
</feature>
<reference evidence="11" key="1">
    <citation type="journal article" date="2017" name="Appl. Environ. Microbiol.">
        <title>Molecular characterization of an Endozoicomonas-like organism causing infection in king scallop Pecten maximus L.</title>
        <authorList>
            <person name="Cano I."/>
            <person name="van Aerle R."/>
            <person name="Ross S."/>
            <person name="Verner-Jeffreys D.W."/>
            <person name="Paley R.K."/>
            <person name="Rimmer G."/>
            <person name="Ryder D."/>
            <person name="Hooper P."/>
            <person name="Stone D."/>
            <person name="Feist S.W."/>
        </authorList>
    </citation>
    <scope>NUCLEOTIDE SEQUENCE</scope>
</reference>
<dbReference type="InterPro" id="IPR002528">
    <property type="entry name" value="MATE_fam"/>
</dbReference>
<dbReference type="PIRSF" id="PIRSF006603">
    <property type="entry name" value="DinF"/>
    <property type="match status" value="1"/>
</dbReference>
<feature type="transmembrane region" description="Helical" evidence="10">
    <location>
        <begin position="419"/>
        <end position="438"/>
    </location>
</feature>
<comment type="subcellular location">
    <subcellularLocation>
        <location evidence="1">Cell membrane</location>
        <topology evidence="1">Multi-pass membrane protein</topology>
    </subcellularLocation>
</comment>
<feature type="transmembrane region" description="Helical" evidence="10">
    <location>
        <begin position="98"/>
        <end position="120"/>
    </location>
</feature>
<feature type="transmembrane region" description="Helical" evidence="10">
    <location>
        <begin position="244"/>
        <end position="267"/>
    </location>
</feature>
<dbReference type="Pfam" id="PF01554">
    <property type="entry name" value="MatE"/>
    <property type="match status" value="2"/>
</dbReference>
<comment type="caution">
    <text evidence="11">The sequence shown here is derived from an EMBL/GenBank/DDBJ whole genome shotgun (WGS) entry which is preliminary data.</text>
</comment>
<dbReference type="EMBL" id="NSIT01000100">
    <property type="protein sequence ID" value="PJE79058.1"/>
    <property type="molecule type" value="Genomic_DNA"/>
</dbReference>
<keyword evidence="8 10" id="KW-0472">Membrane</keyword>
<evidence type="ECO:0000256" key="5">
    <source>
        <dbReference type="ARBA" id="ARBA00022692"/>
    </source>
</evidence>
<evidence type="ECO:0000256" key="8">
    <source>
        <dbReference type="ARBA" id="ARBA00023136"/>
    </source>
</evidence>
<dbReference type="PANTHER" id="PTHR43298">
    <property type="entry name" value="MULTIDRUG RESISTANCE PROTEIN NORM-RELATED"/>
    <property type="match status" value="1"/>
</dbReference>
<keyword evidence="2" id="KW-0813">Transport</keyword>
<evidence type="ECO:0000256" key="2">
    <source>
        <dbReference type="ARBA" id="ARBA00022448"/>
    </source>
</evidence>
<organism evidence="11">
    <name type="scientific">invertebrate metagenome</name>
    <dbReference type="NCBI Taxonomy" id="1711999"/>
    <lineage>
        <taxon>unclassified sequences</taxon>
        <taxon>metagenomes</taxon>
        <taxon>organismal metagenomes</taxon>
    </lineage>
</organism>
<proteinExistence type="predicted"/>
<gene>
    <name evidence="11" type="primary">mdtK</name>
    <name evidence="11" type="ORF">CI610_01988</name>
</gene>
<evidence type="ECO:0000256" key="9">
    <source>
        <dbReference type="ARBA" id="ARBA00031636"/>
    </source>
</evidence>
<feature type="transmembrane region" description="Helical" evidence="10">
    <location>
        <begin position="360"/>
        <end position="377"/>
    </location>
</feature>
<dbReference type="GO" id="GO:0006811">
    <property type="term" value="P:monoatomic ion transport"/>
    <property type="evidence" value="ECO:0007669"/>
    <property type="project" value="UniProtKB-KW"/>
</dbReference>
<dbReference type="NCBIfam" id="TIGR00797">
    <property type="entry name" value="matE"/>
    <property type="match status" value="1"/>
</dbReference>